<dbReference type="NCBIfam" id="TIGR02937">
    <property type="entry name" value="sigma70-ECF"/>
    <property type="match status" value="1"/>
</dbReference>
<evidence type="ECO:0000256" key="4">
    <source>
        <dbReference type="ARBA" id="ARBA00023163"/>
    </source>
</evidence>
<evidence type="ECO:0000259" key="6">
    <source>
        <dbReference type="Pfam" id="PF04542"/>
    </source>
</evidence>
<dbReference type="Pfam" id="PF04542">
    <property type="entry name" value="Sigma70_r2"/>
    <property type="match status" value="1"/>
</dbReference>
<gene>
    <name evidence="8" type="ORF">LP43_2167</name>
</gene>
<dbReference type="STRING" id="392484.LP43_2167"/>
<keyword evidence="3" id="KW-0731">Sigma factor</keyword>
<dbReference type="InterPro" id="IPR039425">
    <property type="entry name" value="RNA_pol_sigma-70-like"/>
</dbReference>
<evidence type="ECO:0000256" key="2">
    <source>
        <dbReference type="ARBA" id="ARBA00023015"/>
    </source>
</evidence>
<dbReference type="InterPro" id="IPR013324">
    <property type="entry name" value="RNA_pol_sigma_r3/r4-like"/>
</dbReference>
<evidence type="ECO:0000313" key="9">
    <source>
        <dbReference type="Proteomes" id="UP000029999"/>
    </source>
</evidence>
<comment type="similarity">
    <text evidence="1">Belongs to the sigma-70 factor family. ECF subfamily.</text>
</comment>
<proteinExistence type="inferred from homology"/>
<evidence type="ECO:0000256" key="1">
    <source>
        <dbReference type="ARBA" id="ARBA00010641"/>
    </source>
</evidence>
<protein>
    <submittedName>
        <fullName evidence="8">RNA polymerase sigma factor RpoE</fullName>
    </submittedName>
</protein>
<dbReference type="InterPro" id="IPR013325">
    <property type="entry name" value="RNA_pol_sigma_r2"/>
</dbReference>
<dbReference type="Proteomes" id="UP000029999">
    <property type="component" value="Unassembled WGS sequence"/>
</dbReference>
<dbReference type="RefSeq" id="WP_052094156.1">
    <property type="nucleotide sequence ID" value="NZ_JRQD01000005.1"/>
</dbReference>
<dbReference type="Pfam" id="PF08281">
    <property type="entry name" value="Sigma70_r4_2"/>
    <property type="match status" value="1"/>
</dbReference>
<organism evidence="8 9">
    <name type="scientific">Methylophaga thiooxydans</name>
    <dbReference type="NCBI Taxonomy" id="392484"/>
    <lineage>
        <taxon>Bacteria</taxon>
        <taxon>Pseudomonadati</taxon>
        <taxon>Pseudomonadota</taxon>
        <taxon>Gammaproteobacteria</taxon>
        <taxon>Thiotrichales</taxon>
        <taxon>Piscirickettsiaceae</taxon>
        <taxon>Methylophaga</taxon>
    </lineage>
</organism>
<dbReference type="PANTHER" id="PTHR43133:SF53">
    <property type="entry name" value="ECF RNA POLYMERASE SIGMA-E FACTOR"/>
    <property type="match status" value="1"/>
</dbReference>
<feature type="domain" description="RNA polymerase sigma-70 region 2" evidence="6">
    <location>
        <begin position="29"/>
        <end position="95"/>
    </location>
</feature>
<dbReference type="PANTHER" id="PTHR43133">
    <property type="entry name" value="RNA POLYMERASE ECF-TYPE SIGMA FACTO"/>
    <property type="match status" value="1"/>
</dbReference>
<dbReference type="SUPFAM" id="SSF88946">
    <property type="entry name" value="Sigma2 domain of RNA polymerase sigma factors"/>
    <property type="match status" value="1"/>
</dbReference>
<evidence type="ECO:0000259" key="7">
    <source>
        <dbReference type="Pfam" id="PF08281"/>
    </source>
</evidence>
<dbReference type="CDD" id="cd06171">
    <property type="entry name" value="Sigma70_r4"/>
    <property type="match status" value="1"/>
</dbReference>
<evidence type="ECO:0000313" key="8">
    <source>
        <dbReference type="EMBL" id="KGM06293.1"/>
    </source>
</evidence>
<dbReference type="InterPro" id="IPR013249">
    <property type="entry name" value="RNA_pol_sigma70_r4_t2"/>
</dbReference>
<name>A0A0A0BCL0_9GAMM</name>
<dbReference type="GO" id="GO:0006352">
    <property type="term" value="P:DNA-templated transcription initiation"/>
    <property type="evidence" value="ECO:0007669"/>
    <property type="project" value="InterPro"/>
</dbReference>
<feature type="domain" description="RNA polymerase sigma factor 70 region 4 type 2" evidence="7">
    <location>
        <begin position="140"/>
        <end position="190"/>
    </location>
</feature>
<dbReference type="GO" id="GO:0016987">
    <property type="term" value="F:sigma factor activity"/>
    <property type="evidence" value="ECO:0007669"/>
    <property type="project" value="UniProtKB-KW"/>
</dbReference>
<dbReference type="AlphaFoldDB" id="A0A0A0BCL0"/>
<dbReference type="EMBL" id="JRQD01000005">
    <property type="protein sequence ID" value="KGM06293.1"/>
    <property type="molecule type" value="Genomic_DNA"/>
</dbReference>
<dbReference type="Gene3D" id="1.10.10.10">
    <property type="entry name" value="Winged helix-like DNA-binding domain superfamily/Winged helix DNA-binding domain"/>
    <property type="match status" value="1"/>
</dbReference>
<evidence type="ECO:0000256" key="5">
    <source>
        <dbReference type="SAM" id="MobiDB-lite"/>
    </source>
</evidence>
<keyword evidence="4" id="KW-0804">Transcription</keyword>
<dbReference type="InterPro" id="IPR014284">
    <property type="entry name" value="RNA_pol_sigma-70_dom"/>
</dbReference>
<dbReference type="SUPFAM" id="SSF88659">
    <property type="entry name" value="Sigma3 and sigma4 domains of RNA polymerase sigma factors"/>
    <property type="match status" value="1"/>
</dbReference>
<feature type="region of interest" description="Disordered" evidence="5">
    <location>
        <begin position="94"/>
        <end position="129"/>
    </location>
</feature>
<reference evidence="8 9" key="1">
    <citation type="submission" date="2014-09" db="EMBL/GenBank/DDBJ databases">
        <authorList>
            <person name="Grob C."/>
            <person name="Taubert M."/>
            <person name="Howat A.M."/>
            <person name="Burns O.J."/>
            <person name="Dixon J.L."/>
            <person name="Chen Y."/>
            <person name="Murrell J.C."/>
        </authorList>
    </citation>
    <scope>NUCLEOTIDE SEQUENCE [LARGE SCALE GENOMIC DNA]</scope>
    <source>
        <strain evidence="8">L4</strain>
    </source>
</reference>
<dbReference type="GO" id="GO:0003677">
    <property type="term" value="F:DNA binding"/>
    <property type="evidence" value="ECO:0007669"/>
    <property type="project" value="InterPro"/>
</dbReference>
<comment type="caution">
    <text evidence="8">The sequence shown here is derived from an EMBL/GenBank/DDBJ whole genome shotgun (WGS) entry which is preliminary data.</text>
</comment>
<dbReference type="Gene3D" id="1.10.1740.10">
    <property type="match status" value="1"/>
</dbReference>
<accession>A0A0A0BCL0</accession>
<keyword evidence="2" id="KW-0805">Transcription regulation</keyword>
<dbReference type="InterPro" id="IPR007627">
    <property type="entry name" value="RNA_pol_sigma70_r2"/>
</dbReference>
<sequence length="202" mass="23071">MNSSGKKPNKDKALLARIKKGELSAFETLVGQYHSKLISVAQSFVGQAFAEEIVQDSWEAAIKSIDKFQERSSLSTWLTQIVINRSKTRLKRENRQSSLDAGWQDADADSFGENERWSSPPQPWHEDTPEQLLSSNQLRELISATLNNLPEKQRLVVRLHDLEGFDLNEVCNIADVSQSNVRVLLHRARLTIRKVIDEYQQK</sequence>
<evidence type="ECO:0000256" key="3">
    <source>
        <dbReference type="ARBA" id="ARBA00023082"/>
    </source>
</evidence>
<dbReference type="InterPro" id="IPR036388">
    <property type="entry name" value="WH-like_DNA-bd_sf"/>
</dbReference>